<dbReference type="GO" id="GO:0051607">
    <property type="term" value="P:defense response to virus"/>
    <property type="evidence" value="ECO:0007669"/>
    <property type="project" value="UniProtKB-UniRule"/>
</dbReference>
<dbReference type="Gene3D" id="3.30.70.240">
    <property type="match status" value="1"/>
</dbReference>
<evidence type="ECO:0000256" key="4">
    <source>
        <dbReference type="ARBA" id="ARBA00022723"/>
    </source>
</evidence>
<evidence type="ECO:0000256" key="6">
    <source>
        <dbReference type="ARBA" id="ARBA00022801"/>
    </source>
</evidence>
<dbReference type="HAMAP" id="MF_01471">
    <property type="entry name" value="Cas2"/>
    <property type="match status" value="1"/>
</dbReference>
<dbReference type="CDD" id="cd09725">
    <property type="entry name" value="Cas2_I_II_III"/>
    <property type="match status" value="1"/>
</dbReference>
<organism evidence="11 12">
    <name type="scientific">Vibrio breoganii</name>
    <dbReference type="NCBI Taxonomy" id="553239"/>
    <lineage>
        <taxon>Bacteria</taxon>
        <taxon>Pseudomonadati</taxon>
        <taxon>Pseudomonadota</taxon>
        <taxon>Gammaproteobacteria</taxon>
        <taxon>Vibrionales</taxon>
        <taxon>Vibrionaceae</taxon>
        <taxon>Vibrio</taxon>
    </lineage>
</organism>
<reference evidence="11" key="2">
    <citation type="submission" date="2016-07" db="EMBL/GenBank/DDBJ databases">
        <authorList>
            <person name="Kauffman K."/>
            <person name="Arevalo P."/>
            <person name="Polz M.F."/>
        </authorList>
    </citation>
    <scope>NUCLEOTIDE SEQUENCE</scope>
    <source>
        <strain evidence="11">10N.222.49.A5</strain>
    </source>
</reference>
<dbReference type="GO" id="GO:0046872">
    <property type="term" value="F:metal ion binding"/>
    <property type="evidence" value="ECO:0007669"/>
    <property type="project" value="UniProtKB-UniRule"/>
</dbReference>
<comment type="function">
    <text evidence="9">CRISPR (clustered regularly interspaced short palindromic repeat), is an adaptive immune system that provides protection against mobile genetic elements (viruses, transposable elements and conjugative plasmids). CRISPR clusters contain sequences complementary to antecedent mobile elements and target invading nucleic acids. CRISPR clusters are transcribed and processed into CRISPR RNA (crRNA). Functions as a ssRNA-specific endoribonuclease. Involved in the integration of spacer DNA into the CRISPR cassette.</text>
</comment>
<dbReference type="AlphaFoldDB" id="A0AAP8MT23"/>
<dbReference type="EMBL" id="JABCJR010000012">
    <property type="protein sequence ID" value="NMR69931.1"/>
    <property type="molecule type" value="Genomic_DNA"/>
</dbReference>
<dbReference type="InterPro" id="IPR021127">
    <property type="entry name" value="CRISPR_associated_Cas2"/>
</dbReference>
<evidence type="ECO:0000256" key="9">
    <source>
        <dbReference type="HAMAP-Rule" id="MF_01471"/>
    </source>
</evidence>
<keyword evidence="13" id="KW-1185">Reference proteome</keyword>
<comment type="cofactor">
    <cofactor evidence="1 9">
        <name>Mg(2+)</name>
        <dbReference type="ChEBI" id="CHEBI:18420"/>
    </cofactor>
</comment>
<dbReference type="Proteomes" id="UP000235611">
    <property type="component" value="Unassembled WGS sequence"/>
</dbReference>
<proteinExistence type="inferred from homology"/>
<reference evidence="12" key="1">
    <citation type="submission" date="2016-07" db="EMBL/GenBank/DDBJ databases">
        <title>Nontailed viruses are major unrecognized killers of bacteria in the ocean.</title>
        <authorList>
            <person name="Kauffman K."/>
            <person name="Hussain F."/>
            <person name="Yang J."/>
            <person name="Arevalo P."/>
            <person name="Brown J."/>
            <person name="Cutler M."/>
            <person name="Kelly L."/>
            <person name="Polz M.F."/>
        </authorList>
    </citation>
    <scope>NUCLEOTIDE SEQUENCE [LARGE SCALE GENOMIC DNA]</scope>
    <source>
        <strain evidence="12">10N.222.49.A5</strain>
    </source>
</reference>
<evidence type="ECO:0000256" key="1">
    <source>
        <dbReference type="ARBA" id="ARBA00001946"/>
    </source>
</evidence>
<dbReference type="NCBIfam" id="TIGR01573">
    <property type="entry name" value="cas2"/>
    <property type="match status" value="1"/>
</dbReference>
<keyword evidence="3 9" id="KW-0540">Nuclease</keyword>
<comment type="caution">
    <text evidence="11">The sequence shown here is derived from an EMBL/GenBank/DDBJ whole genome shotgun (WGS) entry which is preliminary data.</text>
</comment>
<dbReference type="SUPFAM" id="SSF143430">
    <property type="entry name" value="TTP0101/SSO1404-like"/>
    <property type="match status" value="1"/>
</dbReference>
<comment type="subunit">
    <text evidence="9">Homodimer, forms a heterotetramer with a Cas1 homodimer.</text>
</comment>
<dbReference type="Proteomes" id="UP000590068">
    <property type="component" value="Unassembled WGS sequence"/>
</dbReference>
<keyword evidence="6 9" id="KW-0378">Hydrolase</keyword>
<evidence type="ECO:0000256" key="3">
    <source>
        <dbReference type="ARBA" id="ARBA00022722"/>
    </source>
</evidence>
<gene>
    <name evidence="9 10" type="primary">cas2</name>
    <name evidence="11" type="ORF">BCS93_16775</name>
    <name evidence="10" type="ORF">HJ568_08060</name>
</gene>
<evidence type="ECO:0000256" key="2">
    <source>
        <dbReference type="ARBA" id="ARBA00009959"/>
    </source>
</evidence>
<evidence type="ECO:0000256" key="5">
    <source>
        <dbReference type="ARBA" id="ARBA00022759"/>
    </source>
</evidence>
<dbReference type="EC" id="3.1.-.-" evidence="9"/>
<keyword evidence="7 9" id="KW-0460">Magnesium</keyword>
<evidence type="ECO:0000313" key="12">
    <source>
        <dbReference type="Proteomes" id="UP000235611"/>
    </source>
</evidence>
<dbReference type="GO" id="GO:0004521">
    <property type="term" value="F:RNA endonuclease activity"/>
    <property type="evidence" value="ECO:0007669"/>
    <property type="project" value="InterPro"/>
</dbReference>
<reference evidence="10 13" key="4">
    <citation type="submission" date="2020-04" db="EMBL/GenBank/DDBJ databases">
        <title>WGS-Seq of Vibrio isolated by the O'Toole Lab.</title>
        <authorList>
            <person name="Mckone K.P."/>
            <person name="Whitaker R."/>
            <person name="Sevigney J.L."/>
            <person name="Herring J.B."/>
            <person name="O'Toole G."/>
        </authorList>
    </citation>
    <scope>NUCLEOTIDE SEQUENCE [LARGE SCALE GENOMIC DNA]</scope>
    <source>
        <strain evidence="10 13">BS_02</strain>
    </source>
</reference>
<dbReference type="InterPro" id="IPR019199">
    <property type="entry name" value="Virulence_VapD/CRISPR_Cas2"/>
</dbReference>
<evidence type="ECO:0000313" key="10">
    <source>
        <dbReference type="EMBL" id="NMR69931.1"/>
    </source>
</evidence>
<name>A0AAP8MT23_9VIBR</name>
<comment type="similarity">
    <text evidence="2 9">Belongs to the CRISPR-associated endoribonuclease Cas2 protein family.</text>
</comment>
<feature type="binding site" evidence="9">
    <location>
        <position position="12"/>
    </location>
    <ligand>
        <name>Mg(2+)</name>
        <dbReference type="ChEBI" id="CHEBI:18420"/>
        <note>catalytic</note>
    </ligand>
</feature>
<protein>
    <recommendedName>
        <fullName evidence="9">CRISPR-associated endoribonuclease Cas2</fullName>
        <ecNumber evidence="9">3.1.-.-</ecNumber>
    </recommendedName>
</protein>
<keyword evidence="5 9" id="KW-0255">Endonuclease</keyword>
<evidence type="ECO:0000256" key="7">
    <source>
        <dbReference type="ARBA" id="ARBA00022842"/>
    </source>
</evidence>
<dbReference type="GO" id="GO:0016787">
    <property type="term" value="F:hydrolase activity"/>
    <property type="evidence" value="ECO:0007669"/>
    <property type="project" value="UniProtKB-KW"/>
</dbReference>
<dbReference type="GO" id="GO:0043571">
    <property type="term" value="P:maintenance of CRISPR repeat elements"/>
    <property type="evidence" value="ECO:0007669"/>
    <property type="project" value="UniProtKB-UniRule"/>
</dbReference>
<dbReference type="RefSeq" id="WP_017031727.1">
    <property type="nucleotide sequence ID" value="NZ_JABBXC010000030.1"/>
</dbReference>
<dbReference type="EMBL" id="MDBO01000115">
    <property type="protein sequence ID" value="PMP06888.1"/>
    <property type="molecule type" value="Genomic_DNA"/>
</dbReference>
<evidence type="ECO:0000313" key="13">
    <source>
        <dbReference type="Proteomes" id="UP000590068"/>
    </source>
</evidence>
<accession>A0AAP8MT23</accession>
<sequence length="93" mass="10500">MNSPSLYLVCYDVQRQSVGKKILTLVNGYSHQGQKSAYECYLNTKQKRTLIGQIEALIEPGDRFLIHPLDTSIEGRCFGIAEPSEFTPSIHVR</sequence>
<keyword evidence="4 9" id="KW-0479">Metal-binding</keyword>
<evidence type="ECO:0000256" key="8">
    <source>
        <dbReference type="ARBA" id="ARBA00023118"/>
    </source>
</evidence>
<keyword evidence="8 9" id="KW-0051">Antiviral defense</keyword>
<dbReference type="Pfam" id="PF09827">
    <property type="entry name" value="CRISPR_Cas2"/>
    <property type="match status" value="1"/>
</dbReference>
<evidence type="ECO:0000313" key="11">
    <source>
        <dbReference type="EMBL" id="PMP06888.1"/>
    </source>
</evidence>
<reference evidence="11" key="3">
    <citation type="journal article" date="2018" name="Nature">
        <title>A major lineage of non-tailed dsDNA viruses as unrecognized killers of marine bacteria.</title>
        <authorList>
            <person name="Kauffman K.M."/>
            <person name="Hussain F.A."/>
            <person name="Yang J."/>
            <person name="Arevalo P."/>
            <person name="Brown J.M."/>
            <person name="Chang W.K."/>
            <person name="VanInsberghe D."/>
            <person name="Elsherbini J."/>
            <person name="Sharma R.S."/>
            <person name="Cutler M.B."/>
            <person name="Kelly L."/>
            <person name="Polz M.F."/>
        </authorList>
    </citation>
    <scope>NUCLEOTIDE SEQUENCE</scope>
    <source>
        <strain evidence="11">10N.222.49.A5</strain>
    </source>
</reference>